<dbReference type="InterPro" id="IPR003737">
    <property type="entry name" value="GlcNAc_PI_deacetylase-related"/>
</dbReference>
<dbReference type="EMBL" id="LBXL01000005">
    <property type="protein sequence ID" value="KKR30527.1"/>
    <property type="molecule type" value="Genomic_DNA"/>
</dbReference>
<dbReference type="AlphaFoldDB" id="A0A0G0SY37"/>
<organism evidence="1 2">
    <name type="scientific">Candidatus Woesebacteria bacterium GW2011_GWA1_39_8</name>
    <dbReference type="NCBI Taxonomy" id="1618552"/>
    <lineage>
        <taxon>Bacteria</taxon>
        <taxon>Candidatus Woeseibacteriota</taxon>
    </lineage>
</organism>
<evidence type="ECO:0000313" key="1">
    <source>
        <dbReference type="EMBL" id="KKR30527.1"/>
    </source>
</evidence>
<accession>A0A0G0SY37</accession>
<dbReference type="PANTHER" id="PTHR12993">
    <property type="entry name" value="N-ACETYLGLUCOSAMINYL-PHOSPHATIDYLINOSITOL DE-N-ACETYLASE-RELATED"/>
    <property type="match status" value="1"/>
</dbReference>
<comment type="caution">
    <text evidence="1">The sequence shown here is derived from an EMBL/GenBank/DDBJ whole genome shotgun (WGS) entry which is preliminary data.</text>
</comment>
<protein>
    <submittedName>
        <fullName evidence="1">LmbE family protein</fullName>
    </submittedName>
</protein>
<evidence type="ECO:0000313" key="2">
    <source>
        <dbReference type="Proteomes" id="UP000034793"/>
    </source>
</evidence>
<dbReference type="PANTHER" id="PTHR12993:SF11">
    <property type="entry name" value="N-ACETYLGLUCOSAMINYL-PHOSPHATIDYLINOSITOL DE-N-ACETYLASE"/>
    <property type="match status" value="1"/>
</dbReference>
<name>A0A0G0SY37_9BACT</name>
<dbReference type="GO" id="GO:0016811">
    <property type="term" value="F:hydrolase activity, acting on carbon-nitrogen (but not peptide) bonds, in linear amides"/>
    <property type="evidence" value="ECO:0007669"/>
    <property type="project" value="TreeGrafter"/>
</dbReference>
<dbReference type="Gene3D" id="3.40.50.10320">
    <property type="entry name" value="LmbE-like"/>
    <property type="match status" value="1"/>
</dbReference>
<dbReference type="InterPro" id="IPR024078">
    <property type="entry name" value="LmbE-like_dom_sf"/>
</dbReference>
<dbReference type="Pfam" id="PF02585">
    <property type="entry name" value="PIG-L"/>
    <property type="match status" value="1"/>
</dbReference>
<dbReference type="Proteomes" id="UP000034793">
    <property type="component" value="Unassembled WGS sequence"/>
</dbReference>
<dbReference type="SUPFAM" id="SSF102588">
    <property type="entry name" value="LmbE-like"/>
    <property type="match status" value="1"/>
</dbReference>
<reference evidence="1 2" key="1">
    <citation type="journal article" date="2015" name="Nature">
        <title>rRNA introns, odd ribosomes, and small enigmatic genomes across a large radiation of phyla.</title>
        <authorList>
            <person name="Brown C.T."/>
            <person name="Hug L.A."/>
            <person name="Thomas B.C."/>
            <person name="Sharon I."/>
            <person name="Castelle C.J."/>
            <person name="Singh A."/>
            <person name="Wilkins M.J."/>
            <person name="Williams K.H."/>
            <person name="Banfield J.F."/>
        </authorList>
    </citation>
    <scope>NUCLEOTIDE SEQUENCE [LARGE SCALE GENOMIC DNA]</scope>
</reference>
<gene>
    <name evidence="1" type="ORF">UT61_C0005G0008</name>
</gene>
<sequence length="250" mass="28943">MGLTTKMLDLHISLNKTSVNKLLAIFPHPDDESFCTAGLFQLAQKNDIKTTLICLTKGERGTNSLGVGNLKKIRTKELELAAEVLGIDELLNWDFPDLNLKDTKKIWSEKLKRKIDKLNPDIIVTFDHSGITGHPDHIVVSTEVLHILKEMKKPPSLLWRIPDEQEKAFFRENSSLIFASKPTHILKYGFSETLNKIKAIYTHASQMKSFRFKIQILEWFLFDHKELYCKVDLNKKYTHKFVLKKQRLII</sequence>
<proteinExistence type="predicted"/>